<sequence>METTNRPAPPGFRWVCCKCFKHWRTGKLVYPKTADCFMFLVRAR</sequence>
<organism evidence="1">
    <name type="scientific">Burkholderia sp. (strain CCGE1003)</name>
    <dbReference type="NCBI Taxonomy" id="640512"/>
    <lineage>
        <taxon>Bacteria</taxon>
        <taxon>Pseudomonadati</taxon>
        <taxon>Pseudomonadota</taxon>
        <taxon>Betaproteobacteria</taxon>
        <taxon>Burkholderiales</taxon>
        <taxon>Burkholderiaceae</taxon>
        <taxon>Burkholderia</taxon>
    </lineage>
</organism>
<protein>
    <submittedName>
        <fullName evidence="1">Uncharacterized protein</fullName>
    </submittedName>
</protein>
<dbReference type="HOGENOM" id="CLU_3211207_0_0_4"/>
<gene>
    <name evidence="1" type="ordered locus">BC1003_3418</name>
</gene>
<dbReference type="AlphaFoldDB" id="E1TD55"/>
<dbReference type="EMBL" id="CP002217">
    <property type="protein sequence ID" value="ADN59362.1"/>
    <property type="molecule type" value="Genomic_DNA"/>
</dbReference>
<name>E1TD55_BURSG</name>
<proteinExistence type="predicted"/>
<evidence type="ECO:0000313" key="1">
    <source>
        <dbReference type="EMBL" id="ADN59362.1"/>
    </source>
</evidence>
<accession>E1TD55</accession>
<dbReference type="KEGG" id="bgf:BC1003_3418"/>
<reference evidence="1" key="1">
    <citation type="submission" date="2010-09" db="EMBL/GenBank/DDBJ databases">
        <title>Complete sequence of chromosome1 of Burkholderia sp. CCGE1003.</title>
        <authorList>
            <consortium name="US DOE Joint Genome Institute"/>
            <person name="Lucas S."/>
            <person name="Copeland A."/>
            <person name="Lapidus A."/>
            <person name="Cheng J.-F."/>
            <person name="Bruce D."/>
            <person name="Goodwin L."/>
            <person name="Pitluck S."/>
            <person name="Daligault H."/>
            <person name="Davenport K."/>
            <person name="Detter J.C."/>
            <person name="Han C."/>
            <person name="Tapia R."/>
            <person name="Land M."/>
            <person name="Hauser L."/>
            <person name="Jeffries C."/>
            <person name="Kyrpides N."/>
            <person name="Ivanova N."/>
            <person name="Ovchinnikova G."/>
            <person name="Martinez-Romero E."/>
            <person name="Rogel M.A."/>
            <person name="Auchtung J."/>
            <person name="Tiedje J.M."/>
            <person name="Woyke T."/>
        </authorList>
    </citation>
    <scope>NUCLEOTIDE SEQUENCE</scope>
    <source>
        <strain evidence="1">CCGE1003</strain>
    </source>
</reference>